<gene>
    <name evidence="2" type="primary">fbaA</name>
    <name evidence="2" type="ORF">AMETH_3232</name>
</gene>
<dbReference type="InterPro" id="IPR013785">
    <property type="entry name" value="Aldolase_TIM"/>
</dbReference>
<dbReference type="PANTHER" id="PTHR30304:SF0">
    <property type="entry name" value="D-TAGATOSE-1,6-BISPHOSPHATE ALDOLASE SUBUNIT GATY-RELATED"/>
    <property type="match status" value="1"/>
</dbReference>
<proteinExistence type="predicted"/>
<dbReference type="AlphaFoldDB" id="A0A076MRN9"/>
<sequence length="228" mass="23106">MLRHIADDAAVEVCVQLDHAKDEALIRRGIEAGADSVLADGSHLPPAANAGFVRKVREFAAPLGVMVEAELGSVPGAEDRATAQGADTAGKTDPATVRPFLAASGAQLLACGAGNVHGRYRGVPALDWRLLAAVRDQAGPVPLVLHGASGLPEADLRAAPAAGIGKVNLNTELRTAMLLTIDREIAGCRAAGEDMLTLSGAVADAAAGVARDVLSLLAVSPKPNGKPG</sequence>
<name>A0A076MRN9_AMYME</name>
<dbReference type="eggNOG" id="COG0191">
    <property type="taxonomic scope" value="Bacteria"/>
</dbReference>
<dbReference type="RefSeq" id="WP_017982154.1">
    <property type="nucleotide sequence ID" value="NZ_AQUL01000001.1"/>
</dbReference>
<dbReference type="HOGENOM" id="CLU_040088_1_0_11"/>
<protein>
    <submittedName>
        <fullName evidence="2">Fructose/tagatose bisphosphate aldolase</fullName>
    </submittedName>
</protein>
<dbReference type="EMBL" id="CP009110">
    <property type="protein sequence ID" value="AIJ23324.1"/>
    <property type="molecule type" value="Genomic_DNA"/>
</dbReference>
<dbReference type="PANTHER" id="PTHR30304">
    <property type="entry name" value="D-TAGATOSE-1,6-BISPHOSPHATE ALDOLASE"/>
    <property type="match status" value="1"/>
</dbReference>
<dbReference type="PATRIC" id="fig|1068978.7.peg.3451"/>
<dbReference type="KEGG" id="amq:AMETH_3232"/>
<dbReference type="OrthoDB" id="9803995at2"/>
<dbReference type="InterPro" id="IPR050246">
    <property type="entry name" value="Class_II_FBP_aldolase"/>
</dbReference>
<dbReference type="GO" id="GO:0005829">
    <property type="term" value="C:cytosol"/>
    <property type="evidence" value="ECO:0007669"/>
    <property type="project" value="TreeGrafter"/>
</dbReference>
<evidence type="ECO:0000313" key="3">
    <source>
        <dbReference type="Proteomes" id="UP000062973"/>
    </source>
</evidence>
<dbReference type="InterPro" id="IPR000771">
    <property type="entry name" value="FBA_II"/>
</dbReference>
<accession>A0A076MRN9</accession>
<dbReference type="SUPFAM" id="SSF51569">
    <property type="entry name" value="Aldolase"/>
    <property type="match status" value="1"/>
</dbReference>
<keyword evidence="3" id="KW-1185">Reference proteome</keyword>
<organism evidence="2 3">
    <name type="scientific">Amycolatopsis methanolica 239</name>
    <dbReference type="NCBI Taxonomy" id="1068978"/>
    <lineage>
        <taxon>Bacteria</taxon>
        <taxon>Bacillati</taxon>
        <taxon>Actinomycetota</taxon>
        <taxon>Actinomycetes</taxon>
        <taxon>Pseudonocardiales</taxon>
        <taxon>Pseudonocardiaceae</taxon>
        <taxon>Amycolatopsis</taxon>
        <taxon>Amycolatopsis methanolica group</taxon>
    </lineage>
</organism>
<dbReference type="Gene3D" id="3.20.20.70">
    <property type="entry name" value="Aldolase class I"/>
    <property type="match status" value="1"/>
</dbReference>
<dbReference type="GO" id="GO:0009025">
    <property type="term" value="F:tagatose-bisphosphate aldolase activity"/>
    <property type="evidence" value="ECO:0007669"/>
    <property type="project" value="TreeGrafter"/>
</dbReference>
<dbReference type="Pfam" id="PF01116">
    <property type="entry name" value="F_bP_aldolase"/>
    <property type="match status" value="1"/>
</dbReference>
<evidence type="ECO:0000313" key="2">
    <source>
        <dbReference type="EMBL" id="AIJ23324.1"/>
    </source>
</evidence>
<dbReference type="STRING" id="1068978.AMETH_3232"/>
<reference evidence="2 3" key="1">
    <citation type="submission" date="2014-07" db="EMBL/GenBank/DDBJ databases">
        <title>Whole Genome Sequence of the Amycolatopsis methanolica 239.</title>
        <authorList>
            <person name="Tang B."/>
        </authorList>
    </citation>
    <scope>NUCLEOTIDE SEQUENCE [LARGE SCALE GENOMIC DNA]</scope>
    <source>
        <strain evidence="2 3">239</strain>
    </source>
</reference>
<dbReference type="Proteomes" id="UP000062973">
    <property type="component" value="Chromosome"/>
</dbReference>
<dbReference type="GO" id="GO:0005975">
    <property type="term" value="P:carbohydrate metabolic process"/>
    <property type="evidence" value="ECO:0007669"/>
    <property type="project" value="InterPro"/>
</dbReference>
<evidence type="ECO:0000256" key="1">
    <source>
        <dbReference type="ARBA" id="ARBA00001947"/>
    </source>
</evidence>
<comment type="cofactor">
    <cofactor evidence="1">
        <name>Zn(2+)</name>
        <dbReference type="ChEBI" id="CHEBI:29105"/>
    </cofactor>
</comment>
<dbReference type="GO" id="GO:0008270">
    <property type="term" value="F:zinc ion binding"/>
    <property type="evidence" value="ECO:0007669"/>
    <property type="project" value="InterPro"/>
</dbReference>